<keyword evidence="2" id="KW-0808">Transferase</keyword>
<dbReference type="OrthoDB" id="3265806at2"/>
<dbReference type="Proteomes" id="UP000013015">
    <property type="component" value="Unassembled WGS sequence"/>
</dbReference>
<dbReference type="InterPro" id="IPR036129">
    <property type="entry name" value="Glycerate_kinase_sf"/>
</dbReference>
<dbReference type="HOGENOM" id="CLU_873276_0_0_11"/>
<gene>
    <name evidence="4" type="ORF">HMPREF9004_1591</name>
</gene>
<dbReference type="Pfam" id="PF02595">
    <property type="entry name" value="Gly_kinase"/>
    <property type="match status" value="1"/>
</dbReference>
<protein>
    <recommendedName>
        <fullName evidence="6">Glycerate kinase</fullName>
    </recommendedName>
</protein>
<keyword evidence="3" id="KW-0418">Kinase</keyword>
<dbReference type="InterPro" id="IPR018193">
    <property type="entry name" value="Glyc_kinase_flavodox-like_fold"/>
</dbReference>
<dbReference type="PATRIC" id="fig|888050.3.peg.1527"/>
<dbReference type="EMBL" id="AQHZ01000024">
    <property type="protein sequence ID" value="ENO17681.1"/>
    <property type="molecule type" value="Genomic_DNA"/>
</dbReference>
<comment type="similarity">
    <text evidence="1">Belongs to the glycerate kinase type-1 family.</text>
</comment>
<dbReference type="GO" id="GO:0031388">
    <property type="term" value="P:organic acid phosphorylation"/>
    <property type="evidence" value="ECO:0007669"/>
    <property type="project" value="InterPro"/>
</dbReference>
<accession>N6X1Q9</accession>
<dbReference type="InterPro" id="IPR004381">
    <property type="entry name" value="Glycerate_kinase"/>
</dbReference>
<dbReference type="eggNOG" id="COG1929">
    <property type="taxonomic scope" value="Bacteria"/>
</dbReference>
<evidence type="ECO:0000256" key="2">
    <source>
        <dbReference type="ARBA" id="ARBA00022679"/>
    </source>
</evidence>
<evidence type="ECO:0000313" key="4">
    <source>
        <dbReference type="EMBL" id="ENO17681.1"/>
    </source>
</evidence>
<evidence type="ECO:0000256" key="3">
    <source>
        <dbReference type="ARBA" id="ARBA00022777"/>
    </source>
</evidence>
<sequence length="326" mass="34380">MTRRVLIAGHWSGGSPASSTALAALEEFGRGFLSSAVHWEVELIPFGPGSAFKEAVRGPGSSRYAPIVVPDDEQGSAWAGRKAREALELGLVPILEGGHPHSLDCGIGFISSLSGIEVSDSSTLEQTLPRALSTARQILARRDMIAAASTRRPLLGLSSVLAVDPELNARSVQDRGLTSLLTRLLSCSEEKSLPLLDSRTQSRGAGRIPGSGAGGGVGAMVHAIGGRIIDTGLFLRTLLRLDERIADADLVVVFEAKLHSPNLSDSFLDVICDAAAQHALPVVAIGEESSLSAHERAQWGLNGQFITEGKLSLFQAGVRIAQTWGR</sequence>
<keyword evidence="5" id="KW-1185">Reference proteome</keyword>
<dbReference type="AlphaFoldDB" id="N6X1Q9"/>
<dbReference type="STRING" id="888050.HMPREF9004_1591"/>
<evidence type="ECO:0008006" key="6">
    <source>
        <dbReference type="Google" id="ProtNLM"/>
    </source>
</evidence>
<evidence type="ECO:0000256" key="1">
    <source>
        <dbReference type="ARBA" id="ARBA00006284"/>
    </source>
</evidence>
<name>N6X1Q9_9ACTO</name>
<comment type="caution">
    <text evidence="4">The sequence shown here is derived from an EMBL/GenBank/DDBJ whole genome shotgun (WGS) entry which is preliminary data.</text>
</comment>
<reference evidence="4 5" key="1">
    <citation type="submission" date="2013-03" db="EMBL/GenBank/DDBJ databases">
        <title>Reference genome for the Human Microbiome Project.</title>
        <authorList>
            <person name="Aqrawi P."/>
            <person name="Ayvaz T."/>
            <person name="Bess C."/>
            <person name="Blankenburg K."/>
            <person name="Coyle M."/>
            <person name="Deng J."/>
            <person name="Forbes L."/>
            <person name="Fowler G."/>
            <person name="Francisco L."/>
            <person name="Fu Q."/>
            <person name="Gibbs R."/>
            <person name="Gross S."/>
            <person name="Gubbala S."/>
            <person name="Hale W."/>
            <person name="Hemphill L."/>
            <person name="Highlander S."/>
            <person name="Hirani K."/>
            <person name="Jackson L."/>
            <person name="Jakkamsetti A."/>
            <person name="Javaid M."/>
            <person name="Jayaseelan J.C."/>
            <person name="Jiang H."/>
            <person name="Joshi V."/>
            <person name="Korchina V."/>
            <person name="Kovar C."/>
            <person name="Lara F."/>
            <person name="Lee S."/>
            <person name="Liu Y."/>
            <person name="Mata R."/>
            <person name="Mathew T."/>
            <person name="Munidasa M."/>
            <person name="Muzny D."/>
            <person name="Nazareth L."/>
            <person name="Ngo R."/>
            <person name="Nguyen L."/>
            <person name="Nguyen N."/>
            <person name="Okwuonu G."/>
            <person name="Ongeri F."/>
            <person name="Palculict T."/>
            <person name="Patil S."/>
            <person name="Petrosino J."/>
            <person name="Pham C."/>
            <person name="Pham P."/>
            <person name="Pu L.-L."/>
            <person name="Qin X."/>
            <person name="Qu J."/>
            <person name="Reid J."/>
            <person name="Ross M."/>
            <person name="Ruth R."/>
            <person name="Saada N."/>
            <person name="San Lucas F."/>
            <person name="Santibanez J."/>
            <person name="Shang Y."/>
            <person name="Simmons D."/>
            <person name="Song X.-Z."/>
            <person name="Tang L.-Y."/>
            <person name="Thornton R."/>
            <person name="Warren J."/>
            <person name="Weissenberger G."/>
            <person name="Wilczek-Boney K."/>
            <person name="Worley K."/>
            <person name="Youmans B."/>
            <person name="Zhang J."/>
            <person name="Zhang L."/>
            <person name="Zhao Z."/>
            <person name="Zhou C."/>
            <person name="Zhu D."/>
            <person name="Zhu Y."/>
        </authorList>
    </citation>
    <scope>NUCLEOTIDE SEQUENCE [LARGE SCALE GENOMIC DNA]</scope>
    <source>
        <strain evidence="4 5">F0333</strain>
    </source>
</reference>
<dbReference type="InterPro" id="IPR018197">
    <property type="entry name" value="Glycerate_kinase_RE-like"/>
</dbReference>
<dbReference type="SUPFAM" id="SSF110738">
    <property type="entry name" value="Glycerate kinase I"/>
    <property type="match status" value="1"/>
</dbReference>
<dbReference type="Gene3D" id="3.90.1510.10">
    <property type="entry name" value="Glycerate kinase, domain 2"/>
    <property type="match status" value="1"/>
</dbReference>
<dbReference type="RefSeq" id="WP_005964153.1">
    <property type="nucleotide sequence ID" value="NZ_CP040505.1"/>
</dbReference>
<dbReference type="Gene3D" id="3.40.50.10350">
    <property type="entry name" value="Glycerate kinase, domain 1"/>
    <property type="match status" value="1"/>
</dbReference>
<proteinExistence type="inferred from homology"/>
<dbReference type="GO" id="GO:0008887">
    <property type="term" value="F:glycerate kinase activity"/>
    <property type="evidence" value="ECO:0007669"/>
    <property type="project" value="InterPro"/>
</dbReference>
<organism evidence="4 5">
    <name type="scientific">Schaalia cardiffensis F0333</name>
    <dbReference type="NCBI Taxonomy" id="888050"/>
    <lineage>
        <taxon>Bacteria</taxon>
        <taxon>Bacillati</taxon>
        <taxon>Actinomycetota</taxon>
        <taxon>Actinomycetes</taxon>
        <taxon>Actinomycetales</taxon>
        <taxon>Actinomycetaceae</taxon>
        <taxon>Schaalia</taxon>
    </lineage>
</organism>
<evidence type="ECO:0000313" key="5">
    <source>
        <dbReference type="Proteomes" id="UP000013015"/>
    </source>
</evidence>